<feature type="transmembrane region" description="Helical" evidence="5">
    <location>
        <begin position="406"/>
        <end position="424"/>
    </location>
</feature>
<keyword evidence="7" id="KW-1185">Reference proteome</keyword>
<reference evidence="6 7" key="1">
    <citation type="submission" date="2020-02" db="EMBL/GenBank/DDBJ databases">
        <title>Fructobacillus sp. isolated from paper mulberry of Taiwan.</title>
        <authorList>
            <person name="Lin S.-T."/>
        </authorList>
    </citation>
    <scope>NUCLEOTIDE SEQUENCE [LARGE SCALE GENOMIC DNA]</scope>
    <source>
        <strain evidence="6 7">M2-14</strain>
    </source>
</reference>
<evidence type="ECO:0000256" key="3">
    <source>
        <dbReference type="ARBA" id="ARBA00022989"/>
    </source>
</evidence>
<evidence type="ECO:0000256" key="5">
    <source>
        <dbReference type="SAM" id="Phobius"/>
    </source>
</evidence>
<feature type="transmembrane region" description="Helical" evidence="5">
    <location>
        <begin position="38"/>
        <end position="60"/>
    </location>
</feature>
<proteinExistence type="predicted"/>
<dbReference type="PANTHER" id="PTHR47547:SF1">
    <property type="entry name" value="ASPARTATE-PROTON SYMPORTER"/>
    <property type="match status" value="1"/>
</dbReference>
<feature type="transmembrane region" description="Helical" evidence="5">
    <location>
        <begin position="81"/>
        <end position="109"/>
    </location>
</feature>
<evidence type="ECO:0000256" key="1">
    <source>
        <dbReference type="ARBA" id="ARBA00004141"/>
    </source>
</evidence>
<feature type="transmembrane region" description="Helical" evidence="5">
    <location>
        <begin position="490"/>
        <end position="508"/>
    </location>
</feature>
<feature type="transmembrane region" description="Helical" evidence="5">
    <location>
        <begin position="301"/>
        <end position="320"/>
    </location>
</feature>
<dbReference type="RefSeq" id="WP_213809088.1">
    <property type="nucleotide sequence ID" value="NZ_JAAMFK010000004.1"/>
</dbReference>
<comment type="subcellular location">
    <subcellularLocation>
        <location evidence="1">Membrane</location>
        <topology evidence="1">Multi-pass membrane protein</topology>
    </subcellularLocation>
</comment>
<keyword evidence="4 5" id="KW-0472">Membrane</keyword>
<evidence type="ECO:0000313" key="6">
    <source>
        <dbReference type="EMBL" id="MBS9338806.1"/>
    </source>
</evidence>
<feature type="transmembrane region" description="Helical" evidence="5">
    <location>
        <begin position="7"/>
        <end position="26"/>
    </location>
</feature>
<accession>A0ABS5R2C9</accession>
<keyword evidence="3 5" id="KW-1133">Transmembrane helix</keyword>
<name>A0ABS5R2C9_9LACO</name>
<evidence type="ECO:0000256" key="2">
    <source>
        <dbReference type="ARBA" id="ARBA00022692"/>
    </source>
</evidence>
<dbReference type="Pfam" id="PF13520">
    <property type="entry name" value="AA_permease_2"/>
    <property type="match status" value="1"/>
</dbReference>
<keyword evidence="2 5" id="KW-0812">Transmembrane</keyword>
<sequence length="545" mass="60413">MKSNKIGLLQLVLLGLGALIGSGWLFGSWEASRIAGPAAIISWIIGAVVIGVIAYTYVELGTMFPQSGGMSKFAQYTHGSLLGFIASWANWVSLITLIPIEAVAAVQYMATWPWSWANWTKSFLDGSSITTPGLLVVFLFIIIFTLLNYWSVSLLTKFTSFISFFKLGVPLLTIIMLTIASFHPSNYGSNMSQFMPYGTAPIFAATTVSGIIFSFNAFQTIINFGSEVKDPTKDISRGIVISLTIAALLYILIQSTFITAIEPSEIAKYGWHGINFQSPFADLAILVGLHWLSVLLYTDAFISPFGTGVSFAASTGRVLAAMADDKHIPSFLGKINKKYGIPRVAMLADAILSMLMVSLFRSWGTLAAVISTATLIAYMTGPVTVMSLREMAPEFTRPFHSKAMKWVAPLAFVLASLATYWAMWPTTIEVIIIIILGLPFYFFYEWRQGFKWERHKKQLQGSFWLLSYLVVLSVESYIGSVEFNGIGWVHYPLDFLMVAVVALGFYAWGKGSHLITKYFKRAKKINDTVDYEEEIEDVEKAISEK</sequence>
<dbReference type="InterPro" id="IPR052962">
    <property type="entry name" value="AA_Transporter_AGT"/>
</dbReference>
<gene>
    <name evidence="6" type="ORF">G6R29_04105</name>
</gene>
<feature type="transmembrane region" description="Helical" evidence="5">
    <location>
        <begin position="239"/>
        <end position="261"/>
    </location>
</feature>
<protein>
    <submittedName>
        <fullName evidence="6">APC family permease</fullName>
    </submittedName>
</protein>
<feature type="transmembrane region" description="Helical" evidence="5">
    <location>
        <begin position="161"/>
        <end position="182"/>
    </location>
</feature>
<feature type="transmembrane region" description="Helical" evidence="5">
    <location>
        <begin position="129"/>
        <end position="149"/>
    </location>
</feature>
<comment type="caution">
    <text evidence="6">The sequence shown here is derived from an EMBL/GenBank/DDBJ whole genome shotgun (WGS) entry which is preliminary data.</text>
</comment>
<feature type="transmembrane region" description="Helical" evidence="5">
    <location>
        <begin position="366"/>
        <end position="385"/>
    </location>
</feature>
<dbReference type="PANTHER" id="PTHR47547">
    <property type="match status" value="1"/>
</dbReference>
<feature type="transmembrane region" description="Helical" evidence="5">
    <location>
        <begin position="459"/>
        <end position="478"/>
    </location>
</feature>
<dbReference type="Proteomes" id="UP001519504">
    <property type="component" value="Unassembled WGS sequence"/>
</dbReference>
<dbReference type="EMBL" id="JAAMFK010000004">
    <property type="protein sequence ID" value="MBS9338806.1"/>
    <property type="molecule type" value="Genomic_DNA"/>
</dbReference>
<dbReference type="InterPro" id="IPR002293">
    <property type="entry name" value="AA/rel_permease1"/>
</dbReference>
<evidence type="ECO:0000313" key="7">
    <source>
        <dbReference type="Proteomes" id="UP001519504"/>
    </source>
</evidence>
<feature type="transmembrane region" description="Helical" evidence="5">
    <location>
        <begin position="194"/>
        <end position="218"/>
    </location>
</feature>
<organism evidence="6 7">
    <name type="scientific">Fructobacillus broussonetiae</name>
    <dbReference type="NCBI Taxonomy" id="2713173"/>
    <lineage>
        <taxon>Bacteria</taxon>
        <taxon>Bacillati</taxon>
        <taxon>Bacillota</taxon>
        <taxon>Bacilli</taxon>
        <taxon>Lactobacillales</taxon>
        <taxon>Lactobacillaceae</taxon>
        <taxon>Fructobacillus</taxon>
    </lineage>
</organism>
<dbReference type="Gene3D" id="1.20.1740.10">
    <property type="entry name" value="Amino acid/polyamine transporter I"/>
    <property type="match status" value="1"/>
</dbReference>
<evidence type="ECO:0000256" key="4">
    <source>
        <dbReference type="ARBA" id="ARBA00023136"/>
    </source>
</evidence>
<dbReference type="PIRSF" id="PIRSF006060">
    <property type="entry name" value="AA_transporter"/>
    <property type="match status" value="1"/>
</dbReference>
<feature type="transmembrane region" description="Helical" evidence="5">
    <location>
        <begin position="430"/>
        <end position="447"/>
    </location>
</feature>